<dbReference type="PANTHER" id="PTHR30373">
    <property type="entry name" value="UPF0603 PROTEIN YGCG"/>
    <property type="match status" value="1"/>
</dbReference>
<evidence type="ECO:0000259" key="4">
    <source>
        <dbReference type="Pfam" id="PF04536"/>
    </source>
</evidence>
<name>A0ABU6JW23_9GAMM</name>
<dbReference type="RefSeq" id="WP_327619648.1">
    <property type="nucleotide sequence ID" value="NZ_JAYWTM010000031.1"/>
</dbReference>
<proteinExistence type="predicted"/>
<dbReference type="PANTHER" id="PTHR30373:SF2">
    <property type="entry name" value="UPF0603 PROTEIN YGCG"/>
    <property type="match status" value="1"/>
</dbReference>
<evidence type="ECO:0000313" key="6">
    <source>
        <dbReference type="Proteomes" id="UP001309705"/>
    </source>
</evidence>
<organism evidence="5 6">
    <name type="scientific">Brenneria populi</name>
    <dbReference type="NCBI Taxonomy" id="1505588"/>
    <lineage>
        <taxon>Bacteria</taxon>
        <taxon>Pseudomonadati</taxon>
        <taxon>Pseudomonadota</taxon>
        <taxon>Gammaproteobacteria</taxon>
        <taxon>Enterobacterales</taxon>
        <taxon>Pectobacteriaceae</taxon>
        <taxon>Brenneria</taxon>
    </lineage>
</organism>
<dbReference type="InterPro" id="IPR007621">
    <property type="entry name" value="TPM_dom"/>
</dbReference>
<comment type="caution">
    <text evidence="5">The sequence shown here is derived from an EMBL/GenBank/DDBJ whole genome shotgun (WGS) entry which is preliminary data.</text>
</comment>
<keyword evidence="3" id="KW-0732">Signal</keyword>
<evidence type="ECO:0000256" key="3">
    <source>
        <dbReference type="SAM" id="SignalP"/>
    </source>
</evidence>
<protein>
    <submittedName>
        <fullName evidence="5">TPM domain-containing protein</fullName>
    </submittedName>
</protein>
<dbReference type="Gene3D" id="3.10.310.50">
    <property type="match status" value="1"/>
</dbReference>
<dbReference type="Proteomes" id="UP001309705">
    <property type="component" value="Unassembled WGS sequence"/>
</dbReference>
<keyword evidence="6" id="KW-1185">Reference proteome</keyword>
<dbReference type="EMBL" id="JAYWTM010000031">
    <property type="protein sequence ID" value="MEC5344894.1"/>
    <property type="molecule type" value="Genomic_DNA"/>
</dbReference>
<feature type="transmembrane region" description="Helical" evidence="2">
    <location>
        <begin position="247"/>
        <end position="268"/>
    </location>
</feature>
<keyword evidence="2" id="KW-0472">Membrane</keyword>
<reference evidence="5 6" key="1">
    <citation type="journal article" date="2017" name="Int. J. Syst. Evol. Microbiol.">
        <title>Brenneria populi subsp. brevivirga subsp. nov. isolated from symptomatic bark of Populus x euramericana canker, and description of Brenneria populi subsp. populi subsp. nov.</title>
        <authorList>
            <person name="Zheng M.H."/>
            <person name="Piao C.G."/>
            <person name="Xue H."/>
            <person name="Guo M.W."/>
            <person name="Li Y."/>
        </authorList>
    </citation>
    <scope>NUCLEOTIDE SEQUENCE [LARGE SCALE GENOMIC DNA]</scope>
    <source>
        <strain evidence="5 6">D9-5</strain>
    </source>
</reference>
<evidence type="ECO:0000256" key="2">
    <source>
        <dbReference type="SAM" id="Phobius"/>
    </source>
</evidence>
<sequence>MRTFWLMLLLLIGGAAGQAQADTVPVPPFSSRLIDLTRQLSPLQQQRIDEAIGQFDRKTGGQLAVLMLPTTGADSIEQYAIRVFDVWKLGDKQRNDGVLVIVALNDRAVRIEVGYGLEGAIPDAVAGRIIRDNITPYFRAGSYGEGILRGVSDLTLAATGQPISSGAATPSAADTDETPAPVENKNTIYLASSGVGLWLLAMVLLPLLVFRRRTLFARAAKCALVITAGDALLDAAGEQGLSPANNYVFVFAMSGIILVFWFIFTATITRKQLVGTFRIGGSSRGGSSRGGGSSSGGGGGSSGGGGASGRW</sequence>
<gene>
    <name evidence="5" type="ORF">VSX58_20055</name>
</gene>
<keyword evidence="2" id="KW-1133">Transmembrane helix</keyword>
<feature type="domain" description="TPM" evidence="4">
    <location>
        <begin position="35"/>
        <end position="154"/>
    </location>
</feature>
<accession>A0ABU6JW23</accession>
<evidence type="ECO:0000256" key="1">
    <source>
        <dbReference type="SAM" id="MobiDB-lite"/>
    </source>
</evidence>
<feature type="region of interest" description="Disordered" evidence="1">
    <location>
        <begin position="282"/>
        <end position="311"/>
    </location>
</feature>
<feature type="transmembrane region" description="Helical" evidence="2">
    <location>
        <begin position="188"/>
        <end position="210"/>
    </location>
</feature>
<keyword evidence="2" id="KW-0812">Transmembrane</keyword>
<dbReference type="Pfam" id="PF04536">
    <property type="entry name" value="TPM_phosphatase"/>
    <property type="match status" value="1"/>
</dbReference>
<evidence type="ECO:0000313" key="5">
    <source>
        <dbReference type="EMBL" id="MEC5344894.1"/>
    </source>
</evidence>
<feature type="chain" id="PRO_5045216775" evidence="3">
    <location>
        <begin position="22"/>
        <end position="311"/>
    </location>
</feature>
<feature type="signal peptide" evidence="3">
    <location>
        <begin position="1"/>
        <end position="21"/>
    </location>
</feature>